<dbReference type="GeneID" id="70129164"/>
<sequence>MAALRRSQRLSKKVNTQEVVNQQSGKPLVAQIDKKPGILPKKRVRLARRSRAPANTQMIERRQVMRQHASTTPREVTADGRLSDYSGDERDLDGLSDRTIHVATTINQPNGTKCGNQNQMCCTVSNDEDSGLIRTFRGFEHDGSPETGLDDEVTEWLLEIDQVLG</sequence>
<keyword evidence="3" id="KW-1185">Reference proteome</keyword>
<accession>A0A9P8UJX7</accession>
<protein>
    <submittedName>
        <fullName evidence="2">Uncharacterized protein</fullName>
    </submittedName>
</protein>
<evidence type="ECO:0000313" key="3">
    <source>
        <dbReference type="Proteomes" id="UP000758603"/>
    </source>
</evidence>
<dbReference type="AlphaFoldDB" id="A0A9P8UJX7"/>
<evidence type="ECO:0000256" key="1">
    <source>
        <dbReference type="SAM" id="MobiDB-lite"/>
    </source>
</evidence>
<feature type="region of interest" description="Disordered" evidence="1">
    <location>
        <begin position="1"/>
        <end position="22"/>
    </location>
</feature>
<feature type="compositionally biased region" description="Polar residues" evidence="1">
    <location>
        <begin position="13"/>
        <end position="22"/>
    </location>
</feature>
<dbReference type="RefSeq" id="XP_045957774.1">
    <property type="nucleotide sequence ID" value="XM_046100272.1"/>
</dbReference>
<feature type="compositionally biased region" description="Basic residues" evidence="1">
    <location>
        <begin position="1"/>
        <end position="12"/>
    </location>
</feature>
<evidence type="ECO:0000313" key="2">
    <source>
        <dbReference type="EMBL" id="KAH6653497.1"/>
    </source>
</evidence>
<dbReference type="Proteomes" id="UP000758603">
    <property type="component" value="Unassembled WGS sequence"/>
</dbReference>
<organism evidence="2 3">
    <name type="scientific">Truncatella angustata</name>
    <dbReference type="NCBI Taxonomy" id="152316"/>
    <lineage>
        <taxon>Eukaryota</taxon>
        <taxon>Fungi</taxon>
        <taxon>Dikarya</taxon>
        <taxon>Ascomycota</taxon>
        <taxon>Pezizomycotina</taxon>
        <taxon>Sordariomycetes</taxon>
        <taxon>Xylariomycetidae</taxon>
        <taxon>Amphisphaeriales</taxon>
        <taxon>Sporocadaceae</taxon>
        <taxon>Truncatella</taxon>
    </lineage>
</organism>
<name>A0A9P8UJX7_9PEZI</name>
<reference evidence="2" key="1">
    <citation type="journal article" date="2021" name="Nat. Commun.">
        <title>Genetic determinants of endophytism in the Arabidopsis root mycobiome.</title>
        <authorList>
            <person name="Mesny F."/>
            <person name="Miyauchi S."/>
            <person name="Thiergart T."/>
            <person name="Pickel B."/>
            <person name="Atanasova L."/>
            <person name="Karlsson M."/>
            <person name="Huettel B."/>
            <person name="Barry K.W."/>
            <person name="Haridas S."/>
            <person name="Chen C."/>
            <person name="Bauer D."/>
            <person name="Andreopoulos W."/>
            <person name="Pangilinan J."/>
            <person name="LaButti K."/>
            <person name="Riley R."/>
            <person name="Lipzen A."/>
            <person name="Clum A."/>
            <person name="Drula E."/>
            <person name="Henrissat B."/>
            <person name="Kohler A."/>
            <person name="Grigoriev I.V."/>
            <person name="Martin F.M."/>
            <person name="Hacquard S."/>
        </authorList>
    </citation>
    <scope>NUCLEOTIDE SEQUENCE</scope>
    <source>
        <strain evidence="2">MPI-SDFR-AT-0073</strain>
    </source>
</reference>
<dbReference type="EMBL" id="JAGPXC010000005">
    <property type="protein sequence ID" value="KAH6653497.1"/>
    <property type="molecule type" value="Genomic_DNA"/>
</dbReference>
<gene>
    <name evidence="2" type="ORF">BKA67DRAFT_537165</name>
</gene>
<proteinExistence type="predicted"/>
<comment type="caution">
    <text evidence="2">The sequence shown here is derived from an EMBL/GenBank/DDBJ whole genome shotgun (WGS) entry which is preliminary data.</text>
</comment>